<comment type="caution">
    <text evidence="1">The sequence shown here is derived from an EMBL/GenBank/DDBJ whole genome shotgun (WGS) entry which is preliminary data.</text>
</comment>
<organism evidence="1">
    <name type="scientific">marine sediment metagenome</name>
    <dbReference type="NCBI Taxonomy" id="412755"/>
    <lineage>
        <taxon>unclassified sequences</taxon>
        <taxon>metagenomes</taxon>
        <taxon>ecological metagenomes</taxon>
    </lineage>
</organism>
<evidence type="ECO:0000313" key="1">
    <source>
        <dbReference type="EMBL" id="KKM99877.1"/>
    </source>
</evidence>
<dbReference type="EMBL" id="LAZR01005447">
    <property type="protein sequence ID" value="KKM99877.1"/>
    <property type="molecule type" value="Genomic_DNA"/>
</dbReference>
<reference evidence="1" key="1">
    <citation type="journal article" date="2015" name="Nature">
        <title>Complex archaea that bridge the gap between prokaryotes and eukaryotes.</title>
        <authorList>
            <person name="Spang A."/>
            <person name="Saw J.H."/>
            <person name="Jorgensen S.L."/>
            <person name="Zaremba-Niedzwiedzka K."/>
            <person name="Martijn J."/>
            <person name="Lind A.E."/>
            <person name="van Eijk R."/>
            <person name="Schleper C."/>
            <person name="Guy L."/>
            <person name="Ettema T.J."/>
        </authorList>
    </citation>
    <scope>NUCLEOTIDE SEQUENCE</scope>
</reference>
<protein>
    <submittedName>
        <fullName evidence="1">Uncharacterized protein</fullName>
    </submittedName>
</protein>
<accession>A0A0F9Q3C1</accession>
<gene>
    <name evidence="1" type="ORF">LCGC14_1143550</name>
</gene>
<proteinExistence type="predicted"/>
<sequence length="44" mass="5103">MVKGSKVGINGNLYMRTRRIAMLNYDKAPMACWGSKEKVEKWLK</sequence>
<dbReference type="AlphaFoldDB" id="A0A0F9Q3C1"/>
<name>A0A0F9Q3C1_9ZZZZ</name>